<evidence type="ECO:0000313" key="2">
    <source>
        <dbReference type="EMBL" id="NYD36813.1"/>
    </source>
</evidence>
<dbReference type="AlphaFoldDB" id="A0A7Y9DWH2"/>
<gene>
    <name evidence="2" type="ORF">BJ983_002915</name>
</gene>
<dbReference type="Proteomes" id="UP000535890">
    <property type="component" value="Unassembled WGS sequence"/>
</dbReference>
<feature type="compositionally biased region" description="Gly residues" evidence="1">
    <location>
        <begin position="241"/>
        <end position="263"/>
    </location>
</feature>
<accession>A0A7Y9DWH2</accession>
<evidence type="ECO:0000256" key="1">
    <source>
        <dbReference type="SAM" id="MobiDB-lite"/>
    </source>
</evidence>
<feature type="compositionally biased region" description="Gly residues" evidence="1">
    <location>
        <begin position="83"/>
        <end position="93"/>
    </location>
</feature>
<comment type="caution">
    <text evidence="2">The sequence shown here is derived from an EMBL/GenBank/DDBJ whole genome shotgun (WGS) entry which is preliminary data.</text>
</comment>
<keyword evidence="3" id="KW-1185">Reference proteome</keyword>
<reference evidence="2 3" key="1">
    <citation type="submission" date="2020-07" db="EMBL/GenBank/DDBJ databases">
        <title>Sequencing the genomes of 1000 actinobacteria strains.</title>
        <authorList>
            <person name="Klenk H.-P."/>
        </authorList>
    </citation>
    <scope>NUCLEOTIDE SEQUENCE [LARGE SCALE GENOMIC DNA]</scope>
    <source>
        <strain evidence="2 3">DSM 45772</strain>
    </source>
</reference>
<proteinExistence type="predicted"/>
<feature type="region of interest" description="Disordered" evidence="1">
    <location>
        <begin position="225"/>
        <end position="284"/>
    </location>
</feature>
<dbReference type="RefSeq" id="WP_179794437.1">
    <property type="nucleotide sequence ID" value="NZ_BAABHP010000021.1"/>
</dbReference>
<feature type="region of interest" description="Disordered" evidence="1">
    <location>
        <begin position="1"/>
        <end position="105"/>
    </location>
</feature>
<protein>
    <submittedName>
        <fullName evidence="2">Uncharacterized protein</fullName>
    </submittedName>
</protein>
<sequence>MQHLTTTRRRDPRSVEIARLARAVNATMTAPGASTGTGQTGTDSSSGSGSSSTGTGQQQSAGQQQPSVGSTSSTGQQHAGQGQQQGTGDGGQHGAAQGQQTWRMEDLPEGARSYIQGLRDEAASHRTRGNTAETQWQAAQQAVAEAFGLRERPTPEQLGEQLRAAQAQTRQAQVENAVMRAAPSHGADPAALLDSRAFLERTAALDPTAQGFADQVSAAVRDEVTRNPRLRAQAADTGQQARGGRGMGQGATGSGGTRNGGMRAGRDLYAERHGRREQHSSTST</sequence>
<dbReference type="EMBL" id="JACCBN010000001">
    <property type="protein sequence ID" value="NYD36813.1"/>
    <property type="molecule type" value="Genomic_DNA"/>
</dbReference>
<evidence type="ECO:0000313" key="3">
    <source>
        <dbReference type="Proteomes" id="UP000535890"/>
    </source>
</evidence>
<name>A0A7Y9DWH2_9PSEU</name>
<feature type="compositionally biased region" description="Basic and acidic residues" evidence="1">
    <location>
        <begin position="264"/>
        <end position="284"/>
    </location>
</feature>
<organism evidence="2 3">
    <name type="scientific">Actinomycetospora corticicola</name>
    <dbReference type="NCBI Taxonomy" id="663602"/>
    <lineage>
        <taxon>Bacteria</taxon>
        <taxon>Bacillati</taxon>
        <taxon>Actinomycetota</taxon>
        <taxon>Actinomycetes</taxon>
        <taxon>Pseudonocardiales</taxon>
        <taxon>Pseudonocardiaceae</taxon>
        <taxon>Actinomycetospora</taxon>
    </lineage>
</organism>
<feature type="compositionally biased region" description="Low complexity" evidence="1">
    <location>
        <begin position="29"/>
        <end position="82"/>
    </location>
</feature>